<evidence type="ECO:0000256" key="6">
    <source>
        <dbReference type="RuleBase" id="RU000716"/>
    </source>
</evidence>
<dbReference type="InterPro" id="IPR014284">
    <property type="entry name" value="RNA_pol_sigma-70_dom"/>
</dbReference>
<dbReference type="SUPFAM" id="SSF88946">
    <property type="entry name" value="Sigma2 domain of RNA polymerase sigma factors"/>
    <property type="match status" value="1"/>
</dbReference>
<dbReference type="PANTHER" id="PTHR43133:SF25">
    <property type="entry name" value="RNA POLYMERASE SIGMA FACTOR RFAY-RELATED"/>
    <property type="match status" value="1"/>
</dbReference>
<keyword evidence="3 6" id="KW-0731">Sigma factor</keyword>
<name>A0A4R6WVD8_9PROT</name>
<keyword evidence="4 6" id="KW-0238">DNA-binding</keyword>
<dbReference type="PANTHER" id="PTHR43133">
    <property type="entry name" value="RNA POLYMERASE ECF-TYPE SIGMA FACTO"/>
    <property type="match status" value="1"/>
</dbReference>
<dbReference type="Proteomes" id="UP000295783">
    <property type="component" value="Unassembled WGS sequence"/>
</dbReference>
<dbReference type="GO" id="GO:0016987">
    <property type="term" value="F:sigma factor activity"/>
    <property type="evidence" value="ECO:0007669"/>
    <property type="project" value="UniProtKB-KW"/>
</dbReference>
<evidence type="ECO:0000256" key="3">
    <source>
        <dbReference type="ARBA" id="ARBA00023082"/>
    </source>
</evidence>
<feature type="domain" description="RNA polymerase sigma factor 70 region 4 type 2" evidence="8">
    <location>
        <begin position="117"/>
        <end position="168"/>
    </location>
</feature>
<sequence length="204" mass="22813">MQPKADTFQNETLPGESFRDQLVAKIPALTAFAVMLTRNRQTADDLVQDTILRALTRQELFTPGTNLKAWLFTIMRNLHINNLRAGHRARLVEIDDDLLPNLASTAPNQEHRLVLKELFRAIGTLNPDQQEVLALVVGQDLSYEEAATICSCPIGTIRSRLARARRELERMLAGDVALPVSAPRQARRCAVPILRMIEELRAAG</sequence>
<dbReference type="RefSeq" id="WP_133612833.1">
    <property type="nucleotide sequence ID" value="NZ_SNYW01000007.1"/>
</dbReference>
<dbReference type="Gene3D" id="1.10.1740.10">
    <property type="match status" value="1"/>
</dbReference>
<reference evidence="9 10" key="1">
    <citation type="submission" date="2019-03" db="EMBL/GenBank/DDBJ databases">
        <title>Genomic Encyclopedia of Type Strains, Phase III (KMG-III): the genomes of soil and plant-associated and newly described type strains.</title>
        <authorList>
            <person name="Whitman W."/>
        </authorList>
    </citation>
    <scope>NUCLEOTIDE SEQUENCE [LARGE SCALE GENOMIC DNA]</scope>
    <source>
        <strain evidence="9 10">CGMCC 1.7660</strain>
    </source>
</reference>
<dbReference type="Gene3D" id="1.10.10.10">
    <property type="entry name" value="Winged helix-like DNA-binding domain superfamily/Winged helix DNA-binding domain"/>
    <property type="match status" value="1"/>
</dbReference>
<keyword evidence="5 6" id="KW-0804">Transcription</keyword>
<dbReference type="InterPro" id="IPR013249">
    <property type="entry name" value="RNA_pol_sigma70_r4_t2"/>
</dbReference>
<dbReference type="InterPro" id="IPR013325">
    <property type="entry name" value="RNA_pol_sigma_r2"/>
</dbReference>
<comment type="caution">
    <text evidence="9">The sequence shown here is derived from an EMBL/GenBank/DDBJ whole genome shotgun (WGS) entry which is preliminary data.</text>
</comment>
<feature type="domain" description="RNA polymerase sigma-70 region 2" evidence="7">
    <location>
        <begin position="27"/>
        <end position="86"/>
    </location>
</feature>
<dbReference type="InterPro" id="IPR000838">
    <property type="entry name" value="RNA_pol_sigma70_ECF_CS"/>
</dbReference>
<protein>
    <recommendedName>
        <fullName evidence="6">RNA polymerase sigma factor</fullName>
    </recommendedName>
</protein>
<dbReference type="EMBL" id="SNYW01000007">
    <property type="protein sequence ID" value="TDQ83042.1"/>
    <property type="molecule type" value="Genomic_DNA"/>
</dbReference>
<comment type="similarity">
    <text evidence="1 6">Belongs to the sigma-70 factor family. ECF subfamily.</text>
</comment>
<evidence type="ECO:0000313" key="9">
    <source>
        <dbReference type="EMBL" id="TDQ83042.1"/>
    </source>
</evidence>
<dbReference type="Pfam" id="PF04542">
    <property type="entry name" value="Sigma70_r2"/>
    <property type="match status" value="1"/>
</dbReference>
<dbReference type="InterPro" id="IPR007627">
    <property type="entry name" value="RNA_pol_sigma70_r2"/>
</dbReference>
<accession>A0A4R6WVD8</accession>
<evidence type="ECO:0000256" key="5">
    <source>
        <dbReference type="ARBA" id="ARBA00023163"/>
    </source>
</evidence>
<evidence type="ECO:0000256" key="4">
    <source>
        <dbReference type="ARBA" id="ARBA00023125"/>
    </source>
</evidence>
<gene>
    <name evidence="9" type="ORF">A8950_1324</name>
</gene>
<dbReference type="GO" id="GO:0006352">
    <property type="term" value="P:DNA-templated transcription initiation"/>
    <property type="evidence" value="ECO:0007669"/>
    <property type="project" value="InterPro"/>
</dbReference>
<keyword evidence="10" id="KW-1185">Reference proteome</keyword>
<dbReference type="InterPro" id="IPR036388">
    <property type="entry name" value="WH-like_DNA-bd_sf"/>
</dbReference>
<keyword evidence="2 6" id="KW-0805">Transcription regulation</keyword>
<evidence type="ECO:0000256" key="1">
    <source>
        <dbReference type="ARBA" id="ARBA00010641"/>
    </source>
</evidence>
<dbReference type="PROSITE" id="PS01063">
    <property type="entry name" value="SIGMA70_ECF"/>
    <property type="match status" value="1"/>
</dbReference>
<dbReference type="CDD" id="cd06171">
    <property type="entry name" value="Sigma70_r4"/>
    <property type="match status" value="1"/>
</dbReference>
<dbReference type="InterPro" id="IPR039425">
    <property type="entry name" value="RNA_pol_sigma-70-like"/>
</dbReference>
<proteinExistence type="inferred from homology"/>
<evidence type="ECO:0000259" key="7">
    <source>
        <dbReference type="Pfam" id="PF04542"/>
    </source>
</evidence>
<dbReference type="Pfam" id="PF08281">
    <property type="entry name" value="Sigma70_r4_2"/>
    <property type="match status" value="1"/>
</dbReference>
<evidence type="ECO:0000256" key="2">
    <source>
        <dbReference type="ARBA" id="ARBA00023015"/>
    </source>
</evidence>
<evidence type="ECO:0000313" key="10">
    <source>
        <dbReference type="Proteomes" id="UP000295783"/>
    </source>
</evidence>
<dbReference type="AlphaFoldDB" id="A0A4R6WVD8"/>
<dbReference type="GO" id="GO:0003677">
    <property type="term" value="F:DNA binding"/>
    <property type="evidence" value="ECO:0007669"/>
    <property type="project" value="UniProtKB-KW"/>
</dbReference>
<dbReference type="InterPro" id="IPR013324">
    <property type="entry name" value="RNA_pol_sigma_r3/r4-like"/>
</dbReference>
<evidence type="ECO:0000259" key="8">
    <source>
        <dbReference type="Pfam" id="PF08281"/>
    </source>
</evidence>
<dbReference type="NCBIfam" id="TIGR02937">
    <property type="entry name" value="sigma70-ECF"/>
    <property type="match status" value="1"/>
</dbReference>
<dbReference type="OrthoDB" id="9803470at2"/>
<dbReference type="SUPFAM" id="SSF88659">
    <property type="entry name" value="Sigma3 and sigma4 domains of RNA polymerase sigma factors"/>
    <property type="match status" value="1"/>
</dbReference>
<organism evidence="9 10">
    <name type="scientific">Dongia mobilis</name>
    <dbReference type="NCBI Taxonomy" id="578943"/>
    <lineage>
        <taxon>Bacteria</taxon>
        <taxon>Pseudomonadati</taxon>
        <taxon>Pseudomonadota</taxon>
        <taxon>Alphaproteobacteria</taxon>
        <taxon>Rhodospirillales</taxon>
        <taxon>Dongiaceae</taxon>
        <taxon>Dongia</taxon>
    </lineage>
</organism>